<dbReference type="Proteomes" id="UP000825886">
    <property type="component" value="Chromosome"/>
</dbReference>
<evidence type="ECO:0000256" key="7">
    <source>
        <dbReference type="ARBA" id="ARBA00022519"/>
    </source>
</evidence>
<comment type="subcellular location">
    <subcellularLocation>
        <location evidence="2">Cell inner membrane</location>
        <topology evidence="2">Single-pass type II membrane protein</topology>
    </subcellularLocation>
    <subcellularLocation>
        <location evidence="12">Cell membrane</location>
        <topology evidence="12">Single-pass type II membrane protein</topology>
    </subcellularLocation>
</comment>
<evidence type="ECO:0000256" key="4">
    <source>
        <dbReference type="ARBA" id="ARBA00011471"/>
    </source>
</evidence>
<reference evidence="14 15" key="1">
    <citation type="submission" date="2021-08" db="EMBL/GenBank/DDBJ databases">
        <title>Culture and genomic analysis of Symbiopectobacterium purcellii sp. nov. gen. nov., isolated from the leafhopper Empoasca decipiens.</title>
        <authorList>
            <person name="Nadal-Jimenez P."/>
            <person name="Siozios S."/>
            <person name="Halliday N."/>
            <person name="Camara M."/>
            <person name="Hurst G.D.D."/>
        </authorList>
    </citation>
    <scope>NUCLEOTIDE SEQUENCE [LARGE SCALE GENOMIC DNA]</scope>
    <source>
        <strain evidence="14 15">SyEd1</strain>
    </source>
</reference>
<keyword evidence="15" id="KW-1185">Reference proteome</keyword>
<organism evidence="14 15">
    <name type="scientific">Symbiopectobacterium purcellii</name>
    <dbReference type="NCBI Taxonomy" id="2871826"/>
    <lineage>
        <taxon>Bacteria</taxon>
        <taxon>Pseudomonadati</taxon>
        <taxon>Pseudomonadota</taxon>
        <taxon>Gammaproteobacteria</taxon>
        <taxon>Enterobacterales</taxon>
        <taxon>Enterobacteriaceae</taxon>
    </lineage>
</organism>
<comment type="function">
    <text evidence="1">Involved in the TonB-dependent energy-dependent transport of various receptor-bound substrates.</text>
</comment>
<evidence type="ECO:0000256" key="1">
    <source>
        <dbReference type="ARBA" id="ARBA00003540"/>
    </source>
</evidence>
<evidence type="ECO:0000256" key="3">
    <source>
        <dbReference type="ARBA" id="ARBA00005811"/>
    </source>
</evidence>
<gene>
    <name evidence="14" type="ORF">K6K13_18520</name>
</gene>
<evidence type="ECO:0000256" key="9">
    <source>
        <dbReference type="ARBA" id="ARBA00022927"/>
    </source>
</evidence>
<evidence type="ECO:0000313" key="14">
    <source>
        <dbReference type="EMBL" id="QZN95192.1"/>
    </source>
</evidence>
<keyword evidence="5 12" id="KW-0813">Transport</keyword>
<evidence type="ECO:0000313" key="15">
    <source>
        <dbReference type="Proteomes" id="UP000825886"/>
    </source>
</evidence>
<evidence type="ECO:0000256" key="12">
    <source>
        <dbReference type="RuleBase" id="RU003879"/>
    </source>
</evidence>
<dbReference type="Gene3D" id="3.30.420.270">
    <property type="match status" value="1"/>
</dbReference>
<protein>
    <submittedName>
        <fullName evidence="14">Biopolymer transporter ExbD</fullName>
    </submittedName>
</protein>
<dbReference type="EMBL" id="CP081864">
    <property type="protein sequence ID" value="QZN95192.1"/>
    <property type="molecule type" value="Genomic_DNA"/>
</dbReference>
<keyword evidence="10 13" id="KW-1133">Transmembrane helix</keyword>
<dbReference type="PANTHER" id="PTHR30558">
    <property type="entry name" value="EXBD MEMBRANE COMPONENT OF PMF-DRIVEN MACROMOLECULE IMPORT SYSTEM"/>
    <property type="match status" value="1"/>
</dbReference>
<accession>A0ABX9AJ45</accession>
<dbReference type="Pfam" id="PF02472">
    <property type="entry name" value="ExbD"/>
    <property type="match status" value="1"/>
</dbReference>
<sequence>MAISHHQDDEILSEMNVTPLVDVMLVLLVVFIVTAPLLTNAIPLKLPSTASVAPPNQPKPLVVSVDKEGNYYIDRQQMPLEQIGLAVSAAHQQDEQRAVQLRADSQVVYEHVAKAMATIQKTGVTRLAVITDANG</sequence>
<evidence type="ECO:0000256" key="10">
    <source>
        <dbReference type="ARBA" id="ARBA00022989"/>
    </source>
</evidence>
<evidence type="ECO:0000256" key="5">
    <source>
        <dbReference type="ARBA" id="ARBA00022448"/>
    </source>
</evidence>
<comment type="similarity">
    <text evidence="3 12">Belongs to the ExbD/TolR family.</text>
</comment>
<dbReference type="PANTHER" id="PTHR30558:SF12">
    <property type="entry name" value="BIOPOLYMER TRANSPORT PROTEIN EXBD"/>
    <property type="match status" value="1"/>
</dbReference>
<keyword evidence="8 12" id="KW-0812">Transmembrane</keyword>
<feature type="transmembrane region" description="Helical" evidence="13">
    <location>
        <begin position="20"/>
        <end position="38"/>
    </location>
</feature>
<dbReference type="InterPro" id="IPR003400">
    <property type="entry name" value="ExbD"/>
</dbReference>
<keyword evidence="9 12" id="KW-0653">Protein transport</keyword>
<dbReference type="RefSeq" id="WP_222158299.1">
    <property type="nucleotide sequence ID" value="NZ_CP081864.1"/>
</dbReference>
<evidence type="ECO:0000256" key="13">
    <source>
        <dbReference type="SAM" id="Phobius"/>
    </source>
</evidence>
<proteinExistence type="inferred from homology"/>
<evidence type="ECO:0000256" key="11">
    <source>
        <dbReference type="ARBA" id="ARBA00023136"/>
    </source>
</evidence>
<evidence type="ECO:0000256" key="2">
    <source>
        <dbReference type="ARBA" id="ARBA00004249"/>
    </source>
</evidence>
<evidence type="ECO:0000256" key="8">
    <source>
        <dbReference type="ARBA" id="ARBA00022692"/>
    </source>
</evidence>
<name>A0ABX9AJ45_9ENTR</name>
<keyword evidence="7" id="KW-0997">Cell inner membrane</keyword>
<evidence type="ECO:0000256" key="6">
    <source>
        <dbReference type="ARBA" id="ARBA00022475"/>
    </source>
</evidence>
<comment type="subunit">
    <text evidence="4">The accessory proteins ExbB and ExbD seem to form a complex with TonB.</text>
</comment>
<keyword evidence="11 13" id="KW-0472">Membrane</keyword>
<keyword evidence="6" id="KW-1003">Cell membrane</keyword>